<protein>
    <submittedName>
        <fullName evidence="3">RUN domain-containing protein 3A</fullName>
    </submittedName>
</protein>
<gene>
    <name evidence="3" type="primary">LOC113993238</name>
</gene>
<dbReference type="AlphaFoldDB" id="A0A7R5KF73"/>
<dbReference type="PANTHER" id="PTHR46251:SF4">
    <property type="entry name" value="RUN DOMAIN-CONTAINING PROTEIN 3A"/>
    <property type="match status" value="1"/>
</dbReference>
<dbReference type="InParanoid" id="A0A7R5KF73"/>
<evidence type="ECO:0000313" key="3">
    <source>
        <dbReference type="RefSeq" id="XP_039236283.1"/>
    </source>
</evidence>
<proteinExistence type="predicted"/>
<organism evidence="2 3">
    <name type="scientific">Pipra filicauda</name>
    <name type="common">Wire-tailed manakin</name>
    <dbReference type="NCBI Taxonomy" id="649802"/>
    <lineage>
        <taxon>Eukaryota</taxon>
        <taxon>Metazoa</taxon>
        <taxon>Chordata</taxon>
        <taxon>Craniata</taxon>
        <taxon>Vertebrata</taxon>
        <taxon>Euteleostomi</taxon>
        <taxon>Archelosauria</taxon>
        <taxon>Archosauria</taxon>
        <taxon>Dinosauria</taxon>
        <taxon>Saurischia</taxon>
        <taxon>Theropoda</taxon>
        <taxon>Coelurosauria</taxon>
        <taxon>Aves</taxon>
        <taxon>Neognathae</taxon>
        <taxon>Neoaves</taxon>
        <taxon>Telluraves</taxon>
        <taxon>Australaves</taxon>
        <taxon>Passeriformes</taxon>
        <taxon>Pipridae</taxon>
        <taxon>Pipra</taxon>
    </lineage>
</organism>
<dbReference type="InterPro" id="IPR047340">
    <property type="entry name" value="RUNDC3A_B"/>
</dbReference>
<dbReference type="GO" id="GO:0010753">
    <property type="term" value="P:positive regulation of cGMP-mediated signaling"/>
    <property type="evidence" value="ECO:0007669"/>
    <property type="project" value="TreeGrafter"/>
</dbReference>
<dbReference type="PANTHER" id="PTHR46251">
    <property type="entry name" value="RUN DOMAIN-CONTAINING 3 PROTEIN RUNDC3"/>
    <property type="match status" value="1"/>
</dbReference>
<keyword evidence="2" id="KW-1185">Reference proteome</keyword>
<evidence type="ECO:0000313" key="2">
    <source>
        <dbReference type="Proteomes" id="UP000504627"/>
    </source>
</evidence>
<dbReference type="Proteomes" id="UP000504627">
    <property type="component" value="Unplaced"/>
</dbReference>
<accession>A0A7R5KF73</accession>
<name>A0A7R5KF73_9PASS</name>
<reference evidence="3" key="1">
    <citation type="submission" date="2025-08" db="UniProtKB">
        <authorList>
            <consortium name="RefSeq"/>
        </authorList>
    </citation>
    <scope>IDENTIFICATION</scope>
    <source>
        <tissue evidence="3">Muscle</tissue>
    </source>
</reference>
<feature type="region of interest" description="Disordered" evidence="1">
    <location>
        <begin position="46"/>
        <end position="70"/>
    </location>
</feature>
<feature type="compositionally biased region" description="Basic and acidic residues" evidence="1">
    <location>
        <begin position="177"/>
        <end position="186"/>
    </location>
</feature>
<dbReference type="RefSeq" id="XP_039236283.1">
    <property type="nucleotide sequence ID" value="XM_039380349.1"/>
</dbReference>
<evidence type="ECO:0000256" key="1">
    <source>
        <dbReference type="SAM" id="MobiDB-lite"/>
    </source>
</evidence>
<dbReference type="GeneID" id="113993238"/>
<feature type="compositionally biased region" description="Polar residues" evidence="1">
    <location>
        <begin position="164"/>
        <end position="176"/>
    </location>
</feature>
<sequence>MEPTYPKRHPEVTPHLPLGCLRTPLPALCLRLPGLRDTNALSHALTSLISPPSGSPGPPGAPHTEGPRCPVCPVGRGGSPVPHTSRGPCRPAGPRHRWPCRVLSSRVCRRTGLIPCENPQLAQLSKEMVTPLVNQWPSLGTLNGNESGSDSKLYRRHSFVSTDQLSAENSLSSDSQRLGEGKREGEPWGPLGKDPTPSMLGLCGSLASLPSCKSLASLKSNECLVSDSTEASPTRSPS</sequence>
<feature type="region of interest" description="Disordered" evidence="1">
    <location>
        <begin position="164"/>
        <end position="200"/>
    </location>
</feature>